<keyword evidence="17" id="KW-1185">Reference proteome</keyword>
<evidence type="ECO:0000259" key="15">
    <source>
        <dbReference type="Pfam" id="PF02665"/>
    </source>
</evidence>
<dbReference type="EMBL" id="JAGEOK010000032">
    <property type="protein sequence ID" value="MBO2443332.1"/>
    <property type="molecule type" value="Genomic_DNA"/>
</dbReference>
<keyword evidence="6" id="KW-0479">Metal-binding</keyword>
<keyword evidence="5 14" id="KW-0812">Transmembrane</keyword>
<dbReference type="RefSeq" id="WP_208271643.1">
    <property type="nucleotide sequence ID" value="NZ_BAAAGM010000054.1"/>
</dbReference>
<feature type="transmembrane region" description="Helical" evidence="14">
    <location>
        <begin position="91"/>
        <end position="111"/>
    </location>
</feature>
<dbReference type="InterPro" id="IPR003816">
    <property type="entry name" value="Nitrate_red_gam"/>
</dbReference>
<dbReference type="InterPro" id="IPR023234">
    <property type="entry name" value="NarG-like_domain"/>
</dbReference>
<dbReference type="PANTHER" id="PTHR30598">
    <property type="entry name" value="NITRATE REDUCTASE PRIVATE CHAPERONE, REDOX ENZYME MATURATION PROTEIN REMP FAMILY"/>
    <property type="match status" value="1"/>
</dbReference>
<evidence type="ECO:0000256" key="8">
    <source>
        <dbReference type="ARBA" id="ARBA00022989"/>
    </source>
</evidence>
<comment type="caution">
    <text evidence="16">The sequence shown here is derived from an EMBL/GenBank/DDBJ whole genome shotgun (WGS) entry which is preliminary data.</text>
</comment>
<evidence type="ECO:0000256" key="10">
    <source>
        <dbReference type="ARBA" id="ARBA00023004"/>
    </source>
</evidence>
<dbReference type="GO" id="GO:0016491">
    <property type="term" value="F:oxidoreductase activity"/>
    <property type="evidence" value="ECO:0007669"/>
    <property type="project" value="UniProtKB-KW"/>
</dbReference>
<dbReference type="InterPro" id="IPR051936">
    <property type="entry name" value="Heme-iron_electron_transfer"/>
</dbReference>
<feature type="domain" description="NarG-like" evidence="15">
    <location>
        <begin position="6"/>
        <end position="223"/>
    </location>
</feature>
<dbReference type="Proteomes" id="UP000666915">
    <property type="component" value="Unassembled WGS sequence"/>
</dbReference>
<evidence type="ECO:0000256" key="9">
    <source>
        <dbReference type="ARBA" id="ARBA00023002"/>
    </source>
</evidence>
<keyword evidence="11" id="KW-0534">Nitrate assimilation</keyword>
<evidence type="ECO:0000256" key="12">
    <source>
        <dbReference type="ARBA" id="ARBA00023136"/>
    </source>
</evidence>
<keyword evidence="10" id="KW-0408">Iron</keyword>
<keyword evidence="12 14" id="KW-0472">Membrane</keyword>
<feature type="transmembrane region" description="Helical" evidence="14">
    <location>
        <begin position="131"/>
        <end position="153"/>
    </location>
</feature>
<dbReference type="EC" id="1.7.99.4" evidence="16"/>
<dbReference type="Pfam" id="PF02665">
    <property type="entry name" value="Nitrate_red_gam"/>
    <property type="match status" value="1"/>
</dbReference>
<feature type="transmembrane region" description="Helical" evidence="14">
    <location>
        <begin position="6"/>
        <end position="26"/>
    </location>
</feature>
<evidence type="ECO:0000256" key="14">
    <source>
        <dbReference type="SAM" id="Phobius"/>
    </source>
</evidence>
<dbReference type="Gene3D" id="1.20.950.20">
    <property type="entry name" value="Transmembrane di-heme cytochromes, Chain C"/>
    <property type="match status" value="1"/>
</dbReference>
<dbReference type="PANTHER" id="PTHR30598:SF3">
    <property type="entry name" value="RESPIRATORY NITRATE REDUCTASE 1 GAMMA CHAIN"/>
    <property type="match status" value="1"/>
</dbReference>
<evidence type="ECO:0000256" key="4">
    <source>
        <dbReference type="ARBA" id="ARBA00022617"/>
    </source>
</evidence>
<evidence type="ECO:0000256" key="13">
    <source>
        <dbReference type="SAM" id="MobiDB-lite"/>
    </source>
</evidence>
<evidence type="ECO:0000313" key="17">
    <source>
        <dbReference type="Proteomes" id="UP000666915"/>
    </source>
</evidence>
<keyword evidence="4" id="KW-0349">Heme</keyword>
<keyword evidence="2" id="KW-0813">Transport</keyword>
<comment type="subcellular location">
    <subcellularLocation>
        <location evidence="1">Cell membrane</location>
        <topology evidence="1">Multi-pass membrane protein</topology>
    </subcellularLocation>
</comment>
<gene>
    <name evidence="16" type="primary">narI</name>
    <name evidence="16" type="ORF">J4557_37995</name>
</gene>
<sequence>MTHLDIALWGALPYVVLVVLVAGSAWRYRYDRFGFTTRSSQIHESRLLRVGGPLFHYALLFVIGGHVTGLLVPEMVTDRLDVSENSYHDVALVMGGGAGLAAAAGLAILLYRRLRVAAVRRATNRTDRAVYPLLAAALLGGLAATASSLANPYDYRLGVSVWFRSLFDLDPDVAAMAHAPLVYRLHALLGMALFALWPFSRLVHALTAPVWYLARPYVVYRSRAVPYRHPAAHPTAHPTTGSLPDARPAGTGRAAR</sequence>
<keyword evidence="3" id="KW-1003">Cell membrane</keyword>
<evidence type="ECO:0000256" key="6">
    <source>
        <dbReference type="ARBA" id="ARBA00022723"/>
    </source>
</evidence>
<proteinExistence type="predicted"/>
<accession>A0ABS3RBU7</accession>
<feature type="transmembrane region" description="Helical" evidence="14">
    <location>
        <begin position="47"/>
        <end position="71"/>
    </location>
</feature>
<evidence type="ECO:0000256" key="1">
    <source>
        <dbReference type="ARBA" id="ARBA00004651"/>
    </source>
</evidence>
<keyword evidence="9 16" id="KW-0560">Oxidoreductase</keyword>
<evidence type="ECO:0000313" key="16">
    <source>
        <dbReference type="EMBL" id="MBO2443332.1"/>
    </source>
</evidence>
<reference evidence="16 17" key="1">
    <citation type="submission" date="2021-03" db="EMBL/GenBank/DDBJ databases">
        <authorList>
            <person name="Kanchanasin P."/>
            <person name="Saeng-In P."/>
            <person name="Phongsopitanun W."/>
            <person name="Yuki M."/>
            <person name="Kudo T."/>
            <person name="Ohkuma M."/>
            <person name="Tanasupawat S."/>
        </authorList>
    </citation>
    <scope>NUCLEOTIDE SEQUENCE [LARGE SCALE GENOMIC DNA]</scope>
    <source>
        <strain evidence="16 17">L46</strain>
    </source>
</reference>
<evidence type="ECO:0000256" key="7">
    <source>
        <dbReference type="ARBA" id="ARBA00022982"/>
    </source>
</evidence>
<dbReference type="InterPro" id="IPR036197">
    <property type="entry name" value="NarG-like_sf"/>
</dbReference>
<keyword evidence="7" id="KW-0249">Electron transport</keyword>
<protein>
    <submittedName>
        <fullName evidence="16">Respiratory nitrate reductase subunit gamma</fullName>
        <ecNumber evidence="16">1.7.99.4</ecNumber>
    </submittedName>
</protein>
<evidence type="ECO:0000256" key="5">
    <source>
        <dbReference type="ARBA" id="ARBA00022692"/>
    </source>
</evidence>
<evidence type="ECO:0000256" key="3">
    <source>
        <dbReference type="ARBA" id="ARBA00022475"/>
    </source>
</evidence>
<organism evidence="16 17">
    <name type="scientific">Actinomadura nitritigenes</name>
    <dbReference type="NCBI Taxonomy" id="134602"/>
    <lineage>
        <taxon>Bacteria</taxon>
        <taxon>Bacillati</taxon>
        <taxon>Actinomycetota</taxon>
        <taxon>Actinomycetes</taxon>
        <taxon>Streptosporangiales</taxon>
        <taxon>Thermomonosporaceae</taxon>
        <taxon>Actinomadura</taxon>
    </lineage>
</organism>
<dbReference type="SUPFAM" id="SSF103501">
    <property type="entry name" value="Respiratory nitrate reductase 1 gamma chain"/>
    <property type="match status" value="1"/>
</dbReference>
<dbReference type="NCBIfam" id="TIGR00351">
    <property type="entry name" value="narI"/>
    <property type="match status" value="1"/>
</dbReference>
<evidence type="ECO:0000256" key="2">
    <source>
        <dbReference type="ARBA" id="ARBA00022448"/>
    </source>
</evidence>
<evidence type="ECO:0000256" key="11">
    <source>
        <dbReference type="ARBA" id="ARBA00023063"/>
    </source>
</evidence>
<keyword evidence="8 14" id="KW-1133">Transmembrane helix</keyword>
<name>A0ABS3RBU7_9ACTN</name>
<feature type="region of interest" description="Disordered" evidence="13">
    <location>
        <begin position="231"/>
        <end position="256"/>
    </location>
</feature>